<dbReference type="AlphaFoldDB" id="A0AAE1WU23"/>
<dbReference type="Proteomes" id="UP001289374">
    <property type="component" value="Unassembled WGS sequence"/>
</dbReference>
<keyword evidence="3" id="KW-1185">Reference proteome</keyword>
<reference evidence="2" key="2">
    <citation type="journal article" date="2024" name="Plant">
        <title>Genomic evolution and insights into agronomic trait innovations of Sesamum species.</title>
        <authorList>
            <person name="Miao H."/>
            <person name="Wang L."/>
            <person name="Qu L."/>
            <person name="Liu H."/>
            <person name="Sun Y."/>
            <person name="Le M."/>
            <person name="Wang Q."/>
            <person name="Wei S."/>
            <person name="Zheng Y."/>
            <person name="Lin W."/>
            <person name="Duan Y."/>
            <person name="Cao H."/>
            <person name="Xiong S."/>
            <person name="Wang X."/>
            <person name="Wei L."/>
            <person name="Li C."/>
            <person name="Ma Q."/>
            <person name="Ju M."/>
            <person name="Zhao R."/>
            <person name="Li G."/>
            <person name="Mu C."/>
            <person name="Tian Q."/>
            <person name="Mei H."/>
            <person name="Zhang T."/>
            <person name="Gao T."/>
            <person name="Zhang H."/>
        </authorList>
    </citation>
    <scope>NUCLEOTIDE SEQUENCE</scope>
    <source>
        <strain evidence="2">K16</strain>
    </source>
</reference>
<dbReference type="PANTHER" id="PTHR33232:SF20">
    <property type="entry name" value="PROTEIN SIEVE ELEMENT OCCLUSION B-LIKE"/>
    <property type="match status" value="1"/>
</dbReference>
<sequence length="298" mass="35028">MPWYSVDHPSLIEPVAIRYIREVWNFIHMPMLVVLDPQGKPSNLDALPMMWIWVVQLSLHQSPGTCSLADTTWNIQLLADAIDPRIPDWIKENYVICIYGGDDIDWIRKFTLAARAAATSLHIHLEMLYVGKRNPKEKVRLCHEVIDKEKLSNVFSVTEYYDYVWYFWVRLWSMWNSKKQMGMTVENDRIMQEIMDVLALDSSEKGWAVFSRANFEITKSNGDKLLPVLEHYRDWMYKVDHPDKFVSVLDEELKRVHPDHHCNRLILPGHAGYIPERVVCSECGKTMDKYVMYRCCTD</sequence>
<accession>A0AAE1WU23</accession>
<dbReference type="GO" id="GO:0010088">
    <property type="term" value="P:phloem development"/>
    <property type="evidence" value="ECO:0007669"/>
    <property type="project" value="InterPro"/>
</dbReference>
<dbReference type="InterPro" id="IPR027944">
    <property type="entry name" value="SEO_C"/>
</dbReference>
<evidence type="ECO:0000313" key="3">
    <source>
        <dbReference type="Proteomes" id="UP001289374"/>
    </source>
</evidence>
<dbReference type="Pfam" id="PF14577">
    <property type="entry name" value="SEO_C"/>
    <property type="match status" value="1"/>
</dbReference>
<evidence type="ECO:0000313" key="2">
    <source>
        <dbReference type="EMBL" id="KAK4399669.1"/>
    </source>
</evidence>
<feature type="domain" description="Sieve element occlusion C-terminal" evidence="1">
    <location>
        <begin position="71"/>
        <end position="297"/>
    </location>
</feature>
<name>A0AAE1WU23_9LAMI</name>
<reference evidence="2" key="1">
    <citation type="submission" date="2020-06" db="EMBL/GenBank/DDBJ databases">
        <authorList>
            <person name="Li T."/>
            <person name="Hu X."/>
            <person name="Zhang T."/>
            <person name="Song X."/>
            <person name="Zhang H."/>
            <person name="Dai N."/>
            <person name="Sheng W."/>
            <person name="Hou X."/>
            <person name="Wei L."/>
        </authorList>
    </citation>
    <scope>NUCLEOTIDE SEQUENCE</scope>
    <source>
        <strain evidence="2">K16</strain>
        <tissue evidence="2">Leaf</tissue>
    </source>
</reference>
<dbReference type="PANTHER" id="PTHR33232">
    <property type="entry name" value="PROTEIN SIEVE ELEMENT OCCLUSION B-LIKE"/>
    <property type="match status" value="1"/>
</dbReference>
<proteinExistence type="predicted"/>
<comment type="caution">
    <text evidence="2">The sequence shown here is derived from an EMBL/GenBank/DDBJ whole genome shotgun (WGS) entry which is preliminary data.</text>
</comment>
<gene>
    <name evidence="2" type="ORF">Sango_1073000</name>
</gene>
<dbReference type="InterPro" id="IPR039299">
    <property type="entry name" value="SEOA"/>
</dbReference>
<organism evidence="2 3">
    <name type="scientific">Sesamum angolense</name>
    <dbReference type="NCBI Taxonomy" id="2727404"/>
    <lineage>
        <taxon>Eukaryota</taxon>
        <taxon>Viridiplantae</taxon>
        <taxon>Streptophyta</taxon>
        <taxon>Embryophyta</taxon>
        <taxon>Tracheophyta</taxon>
        <taxon>Spermatophyta</taxon>
        <taxon>Magnoliopsida</taxon>
        <taxon>eudicotyledons</taxon>
        <taxon>Gunneridae</taxon>
        <taxon>Pentapetalae</taxon>
        <taxon>asterids</taxon>
        <taxon>lamiids</taxon>
        <taxon>Lamiales</taxon>
        <taxon>Pedaliaceae</taxon>
        <taxon>Sesamum</taxon>
    </lineage>
</organism>
<dbReference type="EMBL" id="JACGWL010000006">
    <property type="protein sequence ID" value="KAK4399669.1"/>
    <property type="molecule type" value="Genomic_DNA"/>
</dbReference>
<protein>
    <submittedName>
        <fullName evidence="2">Protein SIEVE ELEMENT OCCLUSION A</fullName>
    </submittedName>
</protein>
<evidence type="ECO:0000259" key="1">
    <source>
        <dbReference type="Pfam" id="PF14577"/>
    </source>
</evidence>